<name>A0A3B0XJ85_9ZZZZ</name>
<organism evidence="2">
    <name type="scientific">hydrothermal vent metagenome</name>
    <dbReference type="NCBI Taxonomy" id="652676"/>
    <lineage>
        <taxon>unclassified sequences</taxon>
        <taxon>metagenomes</taxon>
        <taxon>ecological metagenomes</taxon>
    </lineage>
</organism>
<dbReference type="AlphaFoldDB" id="A0A3B0XJ85"/>
<sequence>MKNMVNKILLLIILQSCSTFLHAEEVGYEVELIIFEDATGRYFNSEDWSYNDFINNKEKTPSKTNNTKTNNKQAEVDPEFSELEWDNAKLATNLKRLKNNSNFRVLAVKRWKQTGLDRKNAFDIPIGNNVSKKTEDKDNSENVTENKDEAETADEINTPQQTEPYLTGSVKLIMSRYLHFNVDMKYIKPQLNESGEYNNIVIPILNERRMRSREIHYIDHPLVGVVVLATPYKIKTEEDNVDTSEYKTM</sequence>
<feature type="region of interest" description="Disordered" evidence="1">
    <location>
        <begin position="56"/>
        <end position="75"/>
    </location>
</feature>
<evidence type="ECO:0000313" key="2">
    <source>
        <dbReference type="EMBL" id="VAW64303.1"/>
    </source>
</evidence>
<feature type="region of interest" description="Disordered" evidence="1">
    <location>
        <begin position="126"/>
        <end position="162"/>
    </location>
</feature>
<gene>
    <name evidence="2" type="ORF">MNBD_GAMMA08-701</name>
</gene>
<dbReference type="Pfam" id="PF10972">
    <property type="entry name" value="CsiV"/>
    <property type="match status" value="1"/>
</dbReference>
<reference evidence="2" key="1">
    <citation type="submission" date="2018-06" db="EMBL/GenBank/DDBJ databases">
        <authorList>
            <person name="Zhirakovskaya E."/>
        </authorList>
    </citation>
    <scope>NUCLEOTIDE SEQUENCE</scope>
</reference>
<proteinExistence type="predicted"/>
<protein>
    <submittedName>
        <fullName evidence="2">Uncharacterized protein</fullName>
    </submittedName>
</protein>
<feature type="compositionally biased region" description="Basic and acidic residues" evidence="1">
    <location>
        <begin position="132"/>
        <end position="150"/>
    </location>
</feature>
<dbReference type="EMBL" id="UOFH01000279">
    <property type="protein sequence ID" value="VAW64303.1"/>
    <property type="molecule type" value="Genomic_DNA"/>
</dbReference>
<dbReference type="InterPro" id="IPR021241">
    <property type="entry name" value="CsiV"/>
</dbReference>
<evidence type="ECO:0000256" key="1">
    <source>
        <dbReference type="SAM" id="MobiDB-lite"/>
    </source>
</evidence>
<feature type="compositionally biased region" description="Low complexity" evidence="1">
    <location>
        <begin position="62"/>
        <end position="72"/>
    </location>
</feature>
<accession>A0A3B0XJ85</accession>